<keyword evidence="1" id="KW-0732">Signal</keyword>
<sequence>MLLSTQGLLFLSSVILSYAQTATSAHASFSVHYPWATRRPANDIRSTLEDFKPFCGIPIRNPQRFAAYQTTFFSFSGHPGDLVTVRYGRTRVARNRDAFPITIASNVPISPTGQLCFDVQMPIPLKENEHGMFLFEAIDPGTSKIADYHCLDVYMVDNDDAKSEDHPAMCARNNDSLIPMPDEW</sequence>
<comment type="caution">
    <text evidence="2">The sequence shown here is derived from an EMBL/GenBank/DDBJ whole genome shotgun (WGS) entry which is preliminary data.</text>
</comment>
<accession>A0A8H5FX22</accession>
<evidence type="ECO:0000256" key="1">
    <source>
        <dbReference type="SAM" id="SignalP"/>
    </source>
</evidence>
<reference evidence="2 3" key="1">
    <citation type="journal article" date="2020" name="ISME J.">
        <title>Uncovering the hidden diversity of litter-decomposition mechanisms in mushroom-forming fungi.</title>
        <authorList>
            <person name="Floudas D."/>
            <person name="Bentzer J."/>
            <person name="Ahren D."/>
            <person name="Johansson T."/>
            <person name="Persson P."/>
            <person name="Tunlid A."/>
        </authorList>
    </citation>
    <scope>NUCLEOTIDE SEQUENCE [LARGE SCALE GENOMIC DNA]</scope>
    <source>
        <strain evidence="2 3">CBS 291.85</strain>
    </source>
</reference>
<evidence type="ECO:0000313" key="2">
    <source>
        <dbReference type="EMBL" id="KAF5352094.1"/>
    </source>
</evidence>
<dbReference type="AlphaFoldDB" id="A0A8H5FX22"/>
<dbReference type="EMBL" id="JAACJM010000068">
    <property type="protein sequence ID" value="KAF5352094.1"/>
    <property type="molecule type" value="Genomic_DNA"/>
</dbReference>
<name>A0A8H5FX22_9AGAR</name>
<feature type="signal peptide" evidence="1">
    <location>
        <begin position="1"/>
        <end position="19"/>
    </location>
</feature>
<gene>
    <name evidence="2" type="ORF">D9758_009380</name>
</gene>
<evidence type="ECO:0000313" key="3">
    <source>
        <dbReference type="Proteomes" id="UP000559256"/>
    </source>
</evidence>
<organism evidence="2 3">
    <name type="scientific">Tetrapyrgos nigripes</name>
    <dbReference type="NCBI Taxonomy" id="182062"/>
    <lineage>
        <taxon>Eukaryota</taxon>
        <taxon>Fungi</taxon>
        <taxon>Dikarya</taxon>
        <taxon>Basidiomycota</taxon>
        <taxon>Agaricomycotina</taxon>
        <taxon>Agaricomycetes</taxon>
        <taxon>Agaricomycetidae</taxon>
        <taxon>Agaricales</taxon>
        <taxon>Marasmiineae</taxon>
        <taxon>Marasmiaceae</taxon>
        <taxon>Tetrapyrgos</taxon>
    </lineage>
</organism>
<keyword evidence="3" id="KW-1185">Reference proteome</keyword>
<protein>
    <submittedName>
        <fullName evidence="2">Uncharacterized protein</fullName>
    </submittedName>
</protein>
<dbReference type="Proteomes" id="UP000559256">
    <property type="component" value="Unassembled WGS sequence"/>
</dbReference>
<proteinExistence type="predicted"/>
<feature type="chain" id="PRO_5034485095" evidence="1">
    <location>
        <begin position="20"/>
        <end position="184"/>
    </location>
</feature>
<dbReference type="OrthoDB" id="4791183at2759"/>